<evidence type="ECO:0000256" key="14">
    <source>
        <dbReference type="ARBA" id="ARBA00060881"/>
    </source>
</evidence>
<keyword evidence="9 15" id="KW-0460">Magnesium</keyword>
<dbReference type="Gene3D" id="1.10.287.610">
    <property type="entry name" value="Helix hairpin bin"/>
    <property type="match status" value="1"/>
</dbReference>
<dbReference type="eggNOG" id="COG0272">
    <property type="taxonomic scope" value="Bacteria"/>
</dbReference>
<dbReference type="GO" id="GO:0003911">
    <property type="term" value="F:DNA ligase (NAD+) activity"/>
    <property type="evidence" value="ECO:0007669"/>
    <property type="project" value="UniProtKB-UniRule"/>
</dbReference>
<dbReference type="PIRSF" id="PIRSF001604">
    <property type="entry name" value="LigA"/>
    <property type="match status" value="1"/>
</dbReference>
<dbReference type="FunFam" id="3.30.470.30:FF:000001">
    <property type="entry name" value="DNA ligase"/>
    <property type="match status" value="1"/>
</dbReference>
<dbReference type="SMART" id="SM00532">
    <property type="entry name" value="LIGANc"/>
    <property type="match status" value="1"/>
</dbReference>
<dbReference type="InterPro" id="IPR003583">
    <property type="entry name" value="Hlx-hairpin-Hlx_DNA-bd_motif"/>
</dbReference>
<dbReference type="Gene3D" id="3.30.470.30">
    <property type="entry name" value="DNA ligase/mRNA capping enzyme"/>
    <property type="match status" value="1"/>
</dbReference>
<keyword evidence="5 15" id="KW-0235">DNA replication</keyword>
<keyword evidence="12 15" id="KW-0464">Manganese</keyword>
<dbReference type="Gene3D" id="1.10.150.20">
    <property type="entry name" value="5' to 3' exonuclease, C-terminal subdomain"/>
    <property type="match status" value="2"/>
</dbReference>
<dbReference type="GO" id="GO:0006281">
    <property type="term" value="P:DNA repair"/>
    <property type="evidence" value="ECO:0007669"/>
    <property type="project" value="UniProtKB-KW"/>
</dbReference>
<feature type="binding site" evidence="15">
    <location>
        <position position="173"/>
    </location>
    <ligand>
        <name>NAD(+)</name>
        <dbReference type="ChEBI" id="CHEBI:57540"/>
    </ligand>
</feature>
<gene>
    <name evidence="15 17" type="primary">ligA</name>
    <name evidence="17" type="ORF">KB13_1034</name>
</gene>
<dbReference type="InterPro" id="IPR001679">
    <property type="entry name" value="DNA_ligase"/>
</dbReference>
<dbReference type="PROSITE" id="PS01056">
    <property type="entry name" value="DNA_LIGASE_N2"/>
    <property type="match status" value="1"/>
</dbReference>
<feature type="binding site" evidence="15">
    <location>
        <begin position="33"/>
        <end position="37"/>
    </location>
    <ligand>
        <name>NAD(+)</name>
        <dbReference type="ChEBI" id="CHEBI:57540"/>
    </ligand>
</feature>
<dbReference type="Pfam" id="PF03120">
    <property type="entry name" value="OB_DNA_ligase"/>
    <property type="match status" value="1"/>
</dbReference>
<reference evidence="18" key="1">
    <citation type="journal article" date="2012" name="Stand. Genomic Sci.">
        <title>Genome sequence of strain HIMB624, a cultured representative from the OM43 clade of marine Betaproteobacteria.</title>
        <authorList>
            <person name="Huggett M.J."/>
            <person name="Hayakawa D.H."/>
            <person name="Rappe M.S."/>
        </authorList>
    </citation>
    <scope>NUCLEOTIDE SEQUENCE [LARGE SCALE GENOMIC DNA]</scope>
    <source>
        <strain evidence="18">KB13</strain>
    </source>
</reference>
<evidence type="ECO:0000313" key="18">
    <source>
        <dbReference type="Proteomes" id="UP000004188"/>
    </source>
</evidence>
<dbReference type="GO" id="GO:0003677">
    <property type="term" value="F:DNA binding"/>
    <property type="evidence" value="ECO:0007669"/>
    <property type="project" value="InterPro"/>
</dbReference>
<accession>B6BTY6</accession>
<dbReference type="SMART" id="SM00278">
    <property type="entry name" value="HhH1"/>
    <property type="match status" value="4"/>
</dbReference>
<dbReference type="FunFam" id="3.40.50.10190:FF:000054">
    <property type="entry name" value="DNA ligase"/>
    <property type="match status" value="1"/>
</dbReference>
<dbReference type="PANTHER" id="PTHR23389">
    <property type="entry name" value="CHROMOSOME TRANSMISSION FIDELITY FACTOR 18"/>
    <property type="match status" value="1"/>
</dbReference>
<dbReference type="InterPro" id="IPR013840">
    <property type="entry name" value="DNAligase_N"/>
</dbReference>
<dbReference type="FunFam" id="1.10.150.20:FF:000006">
    <property type="entry name" value="DNA ligase"/>
    <property type="match status" value="1"/>
</dbReference>
<comment type="catalytic activity">
    <reaction evidence="13 15">
        <text>NAD(+) + (deoxyribonucleotide)n-3'-hydroxyl + 5'-phospho-(deoxyribonucleotide)m = (deoxyribonucleotide)n+m + AMP + beta-nicotinamide D-nucleotide.</text>
        <dbReference type="EC" id="6.5.1.2"/>
    </reaction>
</comment>
<evidence type="ECO:0000256" key="1">
    <source>
        <dbReference type="ARBA" id="ARBA00004067"/>
    </source>
</evidence>
<feature type="binding site" evidence="15">
    <location>
        <position position="113"/>
    </location>
    <ligand>
        <name>NAD(+)</name>
        <dbReference type="ChEBI" id="CHEBI:57540"/>
    </ligand>
</feature>
<evidence type="ECO:0000256" key="9">
    <source>
        <dbReference type="ARBA" id="ARBA00022842"/>
    </source>
</evidence>
<evidence type="ECO:0000256" key="2">
    <source>
        <dbReference type="ARBA" id="ARBA00012722"/>
    </source>
</evidence>
<comment type="cofactor">
    <cofactor evidence="15">
        <name>Mg(2+)</name>
        <dbReference type="ChEBI" id="CHEBI:18420"/>
    </cofactor>
    <cofactor evidence="15">
        <name>Mn(2+)</name>
        <dbReference type="ChEBI" id="CHEBI:29035"/>
    </cofactor>
</comment>
<dbReference type="InterPro" id="IPR001357">
    <property type="entry name" value="BRCT_dom"/>
</dbReference>
<dbReference type="InterPro" id="IPR013839">
    <property type="entry name" value="DNAligase_adenylation"/>
</dbReference>
<keyword evidence="6 15" id="KW-0479">Metal-binding</keyword>
<dbReference type="Pfam" id="PF14520">
    <property type="entry name" value="HHH_5"/>
    <property type="match status" value="1"/>
</dbReference>
<dbReference type="Proteomes" id="UP000004188">
    <property type="component" value="Unassembled WGS sequence"/>
</dbReference>
<dbReference type="InterPro" id="IPR010994">
    <property type="entry name" value="RuvA_2-like"/>
</dbReference>
<dbReference type="FunFam" id="2.40.50.140:FF:000012">
    <property type="entry name" value="DNA ligase"/>
    <property type="match status" value="1"/>
</dbReference>
<dbReference type="FunFam" id="1.10.287.610:FF:000002">
    <property type="entry name" value="DNA ligase"/>
    <property type="match status" value="1"/>
</dbReference>
<feature type="active site" description="N6-AMP-lysine intermediate" evidence="15">
    <location>
        <position position="115"/>
    </location>
</feature>
<dbReference type="Pfam" id="PF12826">
    <property type="entry name" value="HHH_2"/>
    <property type="match status" value="1"/>
</dbReference>
<dbReference type="HAMAP" id="MF_01588">
    <property type="entry name" value="DNA_ligase_A"/>
    <property type="match status" value="1"/>
</dbReference>
<feature type="binding site" evidence="15">
    <location>
        <position position="426"/>
    </location>
    <ligand>
        <name>Zn(2+)</name>
        <dbReference type="ChEBI" id="CHEBI:29105"/>
    </ligand>
</feature>
<keyword evidence="10 15" id="KW-0520">NAD</keyword>
<evidence type="ECO:0000256" key="4">
    <source>
        <dbReference type="ARBA" id="ARBA00022598"/>
    </source>
</evidence>
<comment type="similarity">
    <text evidence="14 15">Belongs to the NAD-dependent DNA ligase family. LigA subfamily.</text>
</comment>
<keyword evidence="8 15" id="KW-0862">Zinc</keyword>
<dbReference type="Gene3D" id="6.20.10.30">
    <property type="match status" value="1"/>
</dbReference>
<dbReference type="InterPro" id="IPR012340">
    <property type="entry name" value="NA-bd_OB-fold"/>
</dbReference>
<feature type="binding site" evidence="15">
    <location>
        <position position="408"/>
    </location>
    <ligand>
        <name>Zn(2+)</name>
        <dbReference type="ChEBI" id="CHEBI:29105"/>
    </ligand>
</feature>
<dbReference type="EMBL" id="DS995299">
    <property type="protein sequence ID" value="EDZ64902.1"/>
    <property type="molecule type" value="Genomic_DNA"/>
</dbReference>
<evidence type="ECO:0000259" key="16">
    <source>
        <dbReference type="PROSITE" id="PS50172"/>
    </source>
</evidence>
<dbReference type="Gene3D" id="3.40.50.10190">
    <property type="entry name" value="BRCT domain"/>
    <property type="match status" value="1"/>
</dbReference>
<dbReference type="GO" id="GO:0005829">
    <property type="term" value="C:cytosol"/>
    <property type="evidence" value="ECO:0007669"/>
    <property type="project" value="TreeGrafter"/>
</dbReference>
<dbReference type="NCBIfam" id="NF005932">
    <property type="entry name" value="PRK07956.1"/>
    <property type="match status" value="1"/>
</dbReference>
<dbReference type="SUPFAM" id="SSF50249">
    <property type="entry name" value="Nucleic acid-binding proteins"/>
    <property type="match status" value="1"/>
</dbReference>
<comment type="function">
    <text evidence="1 15">DNA ligase that catalyzes the formation of phosphodiester linkages between 5'-phosphoryl and 3'-hydroxyl groups in double-stranded DNA using NAD as a coenzyme and as the energy source for the reaction. It is essential for DNA replication and repair of damaged DNA.</text>
</comment>
<dbReference type="InterPro" id="IPR041663">
    <property type="entry name" value="DisA/LigA_HHH"/>
</dbReference>
<dbReference type="SMART" id="SM00292">
    <property type="entry name" value="BRCT"/>
    <property type="match status" value="1"/>
</dbReference>
<sequence length="669" mass="75221">MTQDIIKKISYLKSVIQEHDHCYYVLDDPQISDHEYDSLLRELKNIEDSNPELITPDSPTQRVGGSPISEFNQIQHNKPMLSLGNAFGINELEAFNKRINDTLDVNDVEFNAELKFDGLAVTILYENGLMKYAATRGDGNVGEDVTHNIKTIKTIPLKLYGDNHPRTFEVRGEVLMDKNDFKELNEYQISLGQKTFANPRNAAAGSLRQLDPKITAKRKLKFYAYSLGQVDQDLELTNHTDILKYIHNSGIPISSYSQRVVGINQMQHFYEDILKKRNDLPFDIDGIVYKVNSIKNQENLGYVSKAPRWAIAYKFPAEEAETVVNDINVQVGRTGVITPVARLQPVFVSGVTVTNATLHNEDEMLRKDIRIGDSVIVRRAGDVVPEIVRVIKEKRPSNAKVFEMPQYCPICNSQVIRIDGEAAQRCTGQLKCEAQAKQAISHYVSRKAMNIEGLGAKIIDHFFEKGLIKNISDIYHLDYEEIQKMEGFGERSAENLKEAIESSKKTTLAKFIYALGIRNVGEATSKDIVKKLGTLDNVMKASIDDFLEINDVGPVVAQSLHQFFQEDENKAIINNIVEFGVKWEDQAQNVSNDQKLNQQTFVVTGTLENFSRDEIKELIENNGGKVSGSVSKKTSYVIIGDNPGSKADKAAELGVKVINEKQLMELLNE</sequence>
<feature type="binding site" evidence="15">
    <location>
        <position position="314"/>
    </location>
    <ligand>
        <name>NAD(+)</name>
        <dbReference type="ChEBI" id="CHEBI:57540"/>
    </ligand>
</feature>
<dbReference type="Pfam" id="PF03119">
    <property type="entry name" value="DNA_ligase_ZBD"/>
    <property type="match status" value="1"/>
</dbReference>
<dbReference type="InterPro" id="IPR004150">
    <property type="entry name" value="NAD_DNA_ligase_OB"/>
</dbReference>
<name>B6BTY6_9PROT</name>
<evidence type="ECO:0000256" key="11">
    <source>
        <dbReference type="ARBA" id="ARBA00023204"/>
    </source>
</evidence>
<evidence type="ECO:0000256" key="10">
    <source>
        <dbReference type="ARBA" id="ARBA00023027"/>
    </source>
</evidence>
<dbReference type="CDD" id="cd00114">
    <property type="entry name" value="LIGANc"/>
    <property type="match status" value="1"/>
</dbReference>
<proteinExistence type="inferred from homology"/>
<dbReference type="InterPro" id="IPR033136">
    <property type="entry name" value="DNA_ligase_CS"/>
</dbReference>
<feature type="binding site" evidence="15">
    <location>
        <position position="136"/>
    </location>
    <ligand>
        <name>NAD(+)</name>
        <dbReference type="ChEBI" id="CHEBI:57540"/>
    </ligand>
</feature>
<keyword evidence="18" id="KW-1185">Reference proteome</keyword>
<evidence type="ECO:0000256" key="5">
    <source>
        <dbReference type="ARBA" id="ARBA00022705"/>
    </source>
</evidence>
<evidence type="ECO:0000256" key="15">
    <source>
        <dbReference type="HAMAP-Rule" id="MF_01588"/>
    </source>
</evidence>
<protein>
    <recommendedName>
        <fullName evidence="3 15">DNA ligase</fullName>
        <ecNumber evidence="2 15">6.5.1.2</ecNumber>
    </recommendedName>
    <alternativeName>
        <fullName evidence="15">Polydeoxyribonucleotide synthase [NAD(+)]</fullName>
    </alternativeName>
</protein>
<evidence type="ECO:0000256" key="13">
    <source>
        <dbReference type="ARBA" id="ARBA00034005"/>
    </source>
</evidence>
<organism evidence="17 18">
    <name type="scientific">beta proteobacterium KB13</name>
    <dbReference type="NCBI Taxonomy" id="314607"/>
    <lineage>
        <taxon>Bacteria</taxon>
        <taxon>Pseudomonadati</taxon>
        <taxon>Pseudomonadota</taxon>
        <taxon>Betaproteobacteria</taxon>
        <taxon>Nitrosomonadales</taxon>
        <taxon>OM43 clade</taxon>
    </lineage>
</organism>
<dbReference type="GO" id="GO:0046872">
    <property type="term" value="F:metal ion binding"/>
    <property type="evidence" value="ECO:0007669"/>
    <property type="project" value="UniProtKB-KW"/>
</dbReference>
<dbReference type="PROSITE" id="PS50172">
    <property type="entry name" value="BRCT"/>
    <property type="match status" value="1"/>
</dbReference>
<dbReference type="InterPro" id="IPR036420">
    <property type="entry name" value="BRCT_dom_sf"/>
</dbReference>
<dbReference type="AlphaFoldDB" id="B6BTY6"/>
<dbReference type="EC" id="6.5.1.2" evidence="2 15"/>
<feature type="domain" description="BRCT" evidence="16">
    <location>
        <begin position="591"/>
        <end position="669"/>
    </location>
</feature>
<feature type="binding site" evidence="15">
    <location>
        <position position="432"/>
    </location>
    <ligand>
        <name>Zn(2+)</name>
        <dbReference type="ChEBI" id="CHEBI:29105"/>
    </ligand>
</feature>
<keyword evidence="4 15" id="KW-0436">Ligase</keyword>
<dbReference type="Pfam" id="PF01653">
    <property type="entry name" value="DNA_ligase_aden"/>
    <property type="match status" value="1"/>
</dbReference>
<dbReference type="CDD" id="cd17748">
    <property type="entry name" value="BRCT_DNA_ligase_like"/>
    <property type="match status" value="1"/>
</dbReference>
<evidence type="ECO:0000313" key="17">
    <source>
        <dbReference type="EMBL" id="EDZ64902.1"/>
    </source>
</evidence>
<dbReference type="STRING" id="314607.KB13_1034"/>
<dbReference type="Pfam" id="PF00533">
    <property type="entry name" value="BRCT"/>
    <property type="match status" value="1"/>
</dbReference>
<evidence type="ECO:0000256" key="6">
    <source>
        <dbReference type="ARBA" id="ARBA00022723"/>
    </source>
</evidence>
<evidence type="ECO:0000256" key="12">
    <source>
        <dbReference type="ARBA" id="ARBA00023211"/>
    </source>
</evidence>
<feature type="binding site" evidence="15">
    <location>
        <position position="290"/>
    </location>
    <ligand>
        <name>NAD(+)</name>
        <dbReference type="ChEBI" id="CHEBI:57540"/>
    </ligand>
</feature>
<dbReference type="InterPro" id="IPR004149">
    <property type="entry name" value="Znf_DNAligase_C4"/>
</dbReference>
<dbReference type="SUPFAM" id="SSF47781">
    <property type="entry name" value="RuvA domain 2-like"/>
    <property type="match status" value="1"/>
</dbReference>
<dbReference type="GO" id="GO:0006260">
    <property type="term" value="P:DNA replication"/>
    <property type="evidence" value="ECO:0007669"/>
    <property type="project" value="UniProtKB-KW"/>
</dbReference>
<evidence type="ECO:0000256" key="7">
    <source>
        <dbReference type="ARBA" id="ARBA00022763"/>
    </source>
</evidence>
<dbReference type="FunFam" id="1.10.150.20:FF:000007">
    <property type="entry name" value="DNA ligase"/>
    <property type="match status" value="1"/>
</dbReference>
<dbReference type="SUPFAM" id="SSF52113">
    <property type="entry name" value="BRCT domain"/>
    <property type="match status" value="1"/>
</dbReference>
<dbReference type="Gene3D" id="2.40.50.140">
    <property type="entry name" value="Nucleic acid-binding proteins"/>
    <property type="match status" value="1"/>
</dbReference>
<keyword evidence="7 15" id="KW-0227">DNA damage</keyword>
<dbReference type="HOGENOM" id="CLU_007764_2_1_4"/>
<dbReference type="NCBIfam" id="TIGR00575">
    <property type="entry name" value="dnlj"/>
    <property type="match status" value="1"/>
</dbReference>
<feature type="binding site" evidence="15">
    <location>
        <begin position="82"/>
        <end position="83"/>
    </location>
    <ligand>
        <name>NAD(+)</name>
        <dbReference type="ChEBI" id="CHEBI:57540"/>
    </ligand>
</feature>
<evidence type="ECO:0000256" key="8">
    <source>
        <dbReference type="ARBA" id="ARBA00022833"/>
    </source>
</evidence>
<evidence type="ECO:0000256" key="3">
    <source>
        <dbReference type="ARBA" id="ARBA00013308"/>
    </source>
</evidence>
<dbReference type="PANTHER" id="PTHR23389:SF9">
    <property type="entry name" value="DNA LIGASE"/>
    <property type="match status" value="1"/>
</dbReference>
<feature type="binding site" evidence="15">
    <location>
        <position position="411"/>
    </location>
    <ligand>
        <name>Zn(2+)</name>
        <dbReference type="ChEBI" id="CHEBI:29105"/>
    </ligand>
</feature>
<keyword evidence="11 15" id="KW-0234">DNA repair</keyword>
<dbReference type="SUPFAM" id="SSF56091">
    <property type="entry name" value="DNA ligase/mRNA capping enzyme, catalytic domain"/>
    <property type="match status" value="1"/>
</dbReference>